<accession>A0A8W8I8I3</accession>
<proteinExistence type="predicted"/>
<protein>
    <recommendedName>
        <fullName evidence="4">C2H2-type domain-containing protein</fullName>
    </recommendedName>
</protein>
<dbReference type="GO" id="GO:0006355">
    <property type="term" value="P:regulation of DNA-templated transcription"/>
    <property type="evidence" value="ECO:0007669"/>
    <property type="project" value="TreeGrafter"/>
</dbReference>
<feature type="compositionally biased region" description="Basic and acidic residues" evidence="1">
    <location>
        <begin position="36"/>
        <end position="46"/>
    </location>
</feature>
<evidence type="ECO:0000313" key="3">
    <source>
        <dbReference type="Proteomes" id="UP000005408"/>
    </source>
</evidence>
<dbReference type="InterPro" id="IPR040436">
    <property type="entry name" value="Disconnected-like"/>
</dbReference>
<dbReference type="AlphaFoldDB" id="A0A8W8I8I3"/>
<evidence type="ECO:0000256" key="1">
    <source>
        <dbReference type="SAM" id="MobiDB-lite"/>
    </source>
</evidence>
<evidence type="ECO:0000313" key="2">
    <source>
        <dbReference type="EnsemblMetazoa" id="G13083.1:cds"/>
    </source>
</evidence>
<feature type="region of interest" description="Disordered" evidence="1">
    <location>
        <begin position="29"/>
        <end position="54"/>
    </location>
</feature>
<dbReference type="PANTHER" id="PTHR15021">
    <property type="entry name" value="DISCONNECTED-RELATED"/>
    <property type="match status" value="1"/>
</dbReference>
<sequence>ALKEHFEVNHPKEMFNCTVKGCEKIFSTRKSRNRHSQNDNLHRHLCSENQNRVV</sequence>
<dbReference type="Gene3D" id="3.30.160.60">
    <property type="entry name" value="Classic Zinc Finger"/>
    <property type="match status" value="1"/>
</dbReference>
<name>A0A8W8I8I3_MAGGI</name>
<dbReference type="PANTHER" id="PTHR15021:SF0">
    <property type="entry name" value="DISCO-RELATED, ISOFORM A-RELATED"/>
    <property type="match status" value="1"/>
</dbReference>
<reference evidence="2" key="1">
    <citation type="submission" date="2022-08" db="UniProtKB">
        <authorList>
            <consortium name="EnsemblMetazoa"/>
        </authorList>
    </citation>
    <scope>IDENTIFICATION</scope>
    <source>
        <strain evidence="2">05x7-T-G4-1.051#20</strain>
    </source>
</reference>
<evidence type="ECO:0008006" key="4">
    <source>
        <dbReference type="Google" id="ProtNLM"/>
    </source>
</evidence>
<organism evidence="2 3">
    <name type="scientific">Magallana gigas</name>
    <name type="common">Pacific oyster</name>
    <name type="synonym">Crassostrea gigas</name>
    <dbReference type="NCBI Taxonomy" id="29159"/>
    <lineage>
        <taxon>Eukaryota</taxon>
        <taxon>Metazoa</taxon>
        <taxon>Spiralia</taxon>
        <taxon>Lophotrochozoa</taxon>
        <taxon>Mollusca</taxon>
        <taxon>Bivalvia</taxon>
        <taxon>Autobranchia</taxon>
        <taxon>Pteriomorphia</taxon>
        <taxon>Ostreida</taxon>
        <taxon>Ostreoidea</taxon>
        <taxon>Ostreidae</taxon>
        <taxon>Magallana</taxon>
    </lineage>
</organism>
<dbReference type="GO" id="GO:0005634">
    <property type="term" value="C:nucleus"/>
    <property type="evidence" value="ECO:0007669"/>
    <property type="project" value="TreeGrafter"/>
</dbReference>
<keyword evidence="3" id="KW-1185">Reference proteome</keyword>
<dbReference type="Proteomes" id="UP000005408">
    <property type="component" value="Unassembled WGS sequence"/>
</dbReference>
<dbReference type="EnsemblMetazoa" id="G13083.1">
    <property type="protein sequence ID" value="G13083.1:cds"/>
    <property type="gene ID" value="G13083"/>
</dbReference>